<protein>
    <submittedName>
        <fullName evidence="1">Uncharacterized protein</fullName>
    </submittedName>
</protein>
<proteinExistence type="predicted"/>
<name>A0A9Q1H7T3_HOLLE</name>
<keyword evidence="2" id="KW-1185">Reference proteome</keyword>
<dbReference type="Proteomes" id="UP001152320">
    <property type="component" value="Chromosome 9"/>
</dbReference>
<organism evidence="1 2">
    <name type="scientific">Holothuria leucospilota</name>
    <name type="common">Black long sea cucumber</name>
    <name type="synonym">Mertensiothuria leucospilota</name>
    <dbReference type="NCBI Taxonomy" id="206669"/>
    <lineage>
        <taxon>Eukaryota</taxon>
        <taxon>Metazoa</taxon>
        <taxon>Echinodermata</taxon>
        <taxon>Eleutherozoa</taxon>
        <taxon>Echinozoa</taxon>
        <taxon>Holothuroidea</taxon>
        <taxon>Aspidochirotacea</taxon>
        <taxon>Aspidochirotida</taxon>
        <taxon>Holothuriidae</taxon>
        <taxon>Holothuria</taxon>
    </lineage>
</organism>
<accession>A0A9Q1H7T3</accession>
<comment type="caution">
    <text evidence="1">The sequence shown here is derived from an EMBL/GenBank/DDBJ whole genome shotgun (WGS) entry which is preliminary data.</text>
</comment>
<evidence type="ECO:0000313" key="2">
    <source>
        <dbReference type="Proteomes" id="UP001152320"/>
    </source>
</evidence>
<evidence type="ECO:0000313" key="1">
    <source>
        <dbReference type="EMBL" id="KAJ8036254.1"/>
    </source>
</evidence>
<gene>
    <name evidence="1" type="ORF">HOLleu_20174</name>
</gene>
<dbReference type="AlphaFoldDB" id="A0A9Q1H7T3"/>
<reference evidence="1" key="1">
    <citation type="submission" date="2021-10" db="EMBL/GenBank/DDBJ databases">
        <title>Tropical sea cucumber genome reveals ecological adaptation and Cuvierian tubules defense mechanism.</title>
        <authorList>
            <person name="Chen T."/>
        </authorList>
    </citation>
    <scope>NUCLEOTIDE SEQUENCE</scope>
    <source>
        <strain evidence="1">Nanhai2018</strain>
        <tissue evidence="1">Muscle</tissue>
    </source>
</reference>
<sequence length="69" mass="7847">MEIEASVSKSSFIAQKPSLHPRKIKNCRDAAETDPVRKTSMFENHPCAFYDSLSLLLPAIEFESCWTEN</sequence>
<dbReference type="EMBL" id="JAIZAY010000009">
    <property type="protein sequence ID" value="KAJ8036254.1"/>
    <property type="molecule type" value="Genomic_DNA"/>
</dbReference>